<dbReference type="EMBL" id="CYKH01000586">
    <property type="protein sequence ID" value="CUG06390.1"/>
    <property type="molecule type" value="Genomic_DNA"/>
</dbReference>
<gene>
    <name evidence="1" type="ORF">BSAL_72505</name>
</gene>
<sequence length="423" mass="47296">MMSLKELMHFEVGNGRRSLYSFHYTGDACTSSSALTPASVVPTTASVVDGLQRSPNFQLPEPLFTYQSNKSWSCDLHDDCGFSHSSSEAAYHFDNYKRHACSQQSHLHCYPLHVQLEMGIAAVERGVRSDTCEELHRCPFYHSYAERDAWEAWRRAYLGFCPSDRTSSIHGQQFLALHPMYVKMKDALEFIYARMSAEARRVDAGDVGALAVGPVDVLVLASEMGESCTHRVLCFMMFIEYAIPNVVLAWPVSNSSAALQIQPESLWSTSILAPLRERHASTCVMVDPLTSDVLRFMSADHLNAIGEWLLMAAQLIGADSVVPLKFFPHCTHEPFAHSVPHKYYAYLALVASALTTDIQRDAQTLRPLSFLLHVSAPIVQGLSHWVVGQGWIKRRAVDTNMVQNYLDRNRKATEVSPAIVLAE</sequence>
<dbReference type="VEuPathDB" id="TriTrypDB:BSAL_72505"/>
<proteinExistence type="predicted"/>
<accession>A0A0S4IT61</accession>
<name>A0A0S4IT61_BODSA</name>
<protein>
    <submittedName>
        <fullName evidence="1">Uncharacterized protein</fullName>
    </submittedName>
</protein>
<dbReference type="Proteomes" id="UP000051952">
    <property type="component" value="Unassembled WGS sequence"/>
</dbReference>
<reference evidence="2" key="1">
    <citation type="submission" date="2015-09" db="EMBL/GenBank/DDBJ databases">
        <authorList>
            <consortium name="Pathogen Informatics"/>
        </authorList>
    </citation>
    <scope>NUCLEOTIDE SEQUENCE [LARGE SCALE GENOMIC DNA]</scope>
    <source>
        <strain evidence="2">Lake Konstanz</strain>
    </source>
</reference>
<evidence type="ECO:0000313" key="1">
    <source>
        <dbReference type="EMBL" id="CUG06390.1"/>
    </source>
</evidence>
<dbReference type="AlphaFoldDB" id="A0A0S4IT61"/>
<evidence type="ECO:0000313" key="2">
    <source>
        <dbReference type="Proteomes" id="UP000051952"/>
    </source>
</evidence>
<keyword evidence="2" id="KW-1185">Reference proteome</keyword>
<organism evidence="1 2">
    <name type="scientific">Bodo saltans</name>
    <name type="common">Flagellated protozoan</name>
    <dbReference type="NCBI Taxonomy" id="75058"/>
    <lineage>
        <taxon>Eukaryota</taxon>
        <taxon>Discoba</taxon>
        <taxon>Euglenozoa</taxon>
        <taxon>Kinetoplastea</taxon>
        <taxon>Metakinetoplastina</taxon>
        <taxon>Eubodonida</taxon>
        <taxon>Bodonidae</taxon>
        <taxon>Bodo</taxon>
    </lineage>
</organism>